<organism evidence="3 4">
    <name type="scientific">Pseudocalidococcus azoricus BACA0444</name>
    <dbReference type="NCBI Taxonomy" id="2918990"/>
    <lineage>
        <taxon>Bacteria</taxon>
        <taxon>Bacillati</taxon>
        <taxon>Cyanobacteriota</taxon>
        <taxon>Cyanophyceae</taxon>
        <taxon>Acaryochloridales</taxon>
        <taxon>Thermosynechococcaceae</taxon>
        <taxon>Pseudocalidococcus</taxon>
        <taxon>Pseudocalidococcus azoricus</taxon>
    </lineage>
</organism>
<comment type="caution">
    <text evidence="3">The sequence shown here is derived from an EMBL/GenBank/DDBJ whole genome shotgun (WGS) entry which is preliminary data.</text>
</comment>
<dbReference type="InterPro" id="IPR047197">
    <property type="entry name" value="THYN1-like_EVE"/>
</dbReference>
<dbReference type="InterPro" id="IPR015947">
    <property type="entry name" value="PUA-like_sf"/>
</dbReference>
<dbReference type="Gene3D" id="3.10.590.10">
    <property type="entry name" value="ph1033 like domains"/>
    <property type="match status" value="1"/>
</dbReference>
<evidence type="ECO:0000313" key="3">
    <source>
        <dbReference type="EMBL" id="MDS3860918.1"/>
    </source>
</evidence>
<evidence type="ECO:0000256" key="1">
    <source>
        <dbReference type="ARBA" id="ARBA00022553"/>
    </source>
</evidence>
<dbReference type="Pfam" id="PF01878">
    <property type="entry name" value="EVE"/>
    <property type="match status" value="1"/>
</dbReference>
<keyword evidence="1" id="KW-0597">Phosphoprotein</keyword>
<dbReference type="PANTHER" id="PTHR14087:SF7">
    <property type="entry name" value="THYMOCYTE NUCLEAR PROTEIN 1"/>
    <property type="match status" value="1"/>
</dbReference>
<dbReference type="EMBL" id="JAVMIP010000007">
    <property type="protein sequence ID" value="MDS3860918.1"/>
    <property type="molecule type" value="Genomic_DNA"/>
</dbReference>
<gene>
    <name evidence="3" type="ORF">RIF25_08840</name>
</gene>
<dbReference type="PANTHER" id="PTHR14087">
    <property type="entry name" value="THYMOCYTE NUCLEAR PROTEIN 1"/>
    <property type="match status" value="1"/>
</dbReference>
<protein>
    <submittedName>
        <fullName evidence="3">EVE domain-containing protein</fullName>
    </submittedName>
</protein>
<dbReference type="RefSeq" id="WP_322878178.1">
    <property type="nucleotide sequence ID" value="NZ_JAVMIP010000007.1"/>
</dbReference>
<accession>A0AAE4FSE4</accession>
<reference evidence="4" key="1">
    <citation type="submission" date="2023-07" db="EMBL/GenBank/DDBJ databases">
        <authorList>
            <person name="Luz R."/>
            <person name="Cordeiro R."/>
            <person name="Fonseca A."/>
            <person name="Goncalves V."/>
        </authorList>
    </citation>
    <scope>NUCLEOTIDE SEQUENCE [LARGE SCALE GENOMIC DNA]</scope>
    <source>
        <strain evidence="4">BACA0444</strain>
    </source>
</reference>
<dbReference type="InterPro" id="IPR052181">
    <property type="entry name" value="5hmC_binding"/>
</dbReference>
<dbReference type="AlphaFoldDB" id="A0AAE4FSE4"/>
<sequence length="157" mass="18002">MQYWLMKSEPNTFSWADLKAAPGQITCWEGVRNYQARNLMRDAMKQGDQVFFYHSNANPPAIMGIAKVVREAYADHFAFDPSSRYYDPKSTPEKPIWLMVDIQYERDIIPPIGLPELRTVPGLESMMLLQKGSRLSVQPVTPQAWEIIQQLRPGGQT</sequence>
<evidence type="ECO:0000313" key="4">
    <source>
        <dbReference type="Proteomes" id="UP001268256"/>
    </source>
</evidence>
<keyword evidence="4" id="KW-1185">Reference proteome</keyword>
<feature type="domain" description="EVE" evidence="2">
    <location>
        <begin position="2"/>
        <end position="150"/>
    </location>
</feature>
<evidence type="ECO:0000259" key="2">
    <source>
        <dbReference type="Pfam" id="PF01878"/>
    </source>
</evidence>
<dbReference type="SUPFAM" id="SSF88697">
    <property type="entry name" value="PUA domain-like"/>
    <property type="match status" value="1"/>
</dbReference>
<name>A0AAE4FSE4_9CYAN</name>
<dbReference type="FunFam" id="3.10.590.10:FF:000003">
    <property type="entry name" value="Thymocyte nuclear protein 1"/>
    <property type="match status" value="1"/>
</dbReference>
<dbReference type="InterPro" id="IPR002740">
    <property type="entry name" value="EVE_domain"/>
</dbReference>
<dbReference type="Proteomes" id="UP001268256">
    <property type="component" value="Unassembled WGS sequence"/>
</dbReference>
<proteinExistence type="predicted"/>
<dbReference type="CDD" id="cd21133">
    <property type="entry name" value="EVE"/>
    <property type="match status" value="1"/>
</dbReference>